<dbReference type="EMBL" id="CAACXN010000015">
    <property type="protein sequence ID" value="VEW14271.1"/>
    <property type="molecule type" value="Genomic_DNA"/>
</dbReference>
<evidence type="ECO:0000313" key="2">
    <source>
        <dbReference type="Proteomes" id="UP000386281"/>
    </source>
</evidence>
<organism evidence="1 2">
    <name type="scientific">Brevibacterium casei</name>
    <dbReference type="NCBI Taxonomy" id="33889"/>
    <lineage>
        <taxon>Bacteria</taxon>
        <taxon>Bacillati</taxon>
        <taxon>Actinomycetota</taxon>
        <taxon>Actinomycetes</taxon>
        <taxon>Micrococcales</taxon>
        <taxon>Brevibacteriaceae</taxon>
        <taxon>Brevibacterium</taxon>
    </lineage>
</organism>
<sequence length="82" mass="8370">MGNVIHSASVRHDDCSVCAGGGIDVVGDHDHSSPSARKVVKMVEDQVRVAEVKSRGGLIREDDSGLGGEDACDGNALLLAAG</sequence>
<reference evidence="1 2" key="1">
    <citation type="submission" date="2019-02" db="EMBL/GenBank/DDBJ databases">
        <authorList>
            <consortium name="Pathogen Informatics"/>
        </authorList>
    </citation>
    <scope>NUCLEOTIDE SEQUENCE [LARGE SCALE GENOMIC DNA]</scope>
    <source>
        <strain evidence="1 2">3012STDY7078520</strain>
    </source>
</reference>
<dbReference type="AntiFam" id="ANF00095">
    <property type="entry name" value="Shadow ORF (opposite ABC transporters)"/>
</dbReference>
<accession>A0A449D9N4</accession>
<proteinExistence type="predicted"/>
<dbReference type="AntiFam" id="ANF00142">
    <property type="entry name" value="Shadow ORF (opposite yadG)"/>
</dbReference>
<protein>
    <submittedName>
        <fullName evidence="1">Uncharacterized protein</fullName>
    </submittedName>
</protein>
<dbReference type="Proteomes" id="UP000386281">
    <property type="component" value="Unassembled WGS sequence"/>
</dbReference>
<evidence type="ECO:0000313" key="1">
    <source>
        <dbReference type="EMBL" id="VEW14271.1"/>
    </source>
</evidence>
<name>A0A449D9N4_9MICO</name>
<gene>
    <name evidence="1" type="ORF">NCTC12391_02415</name>
</gene>
<dbReference type="AlphaFoldDB" id="A0A449D9N4"/>